<feature type="compositionally biased region" description="Polar residues" evidence="1">
    <location>
        <begin position="313"/>
        <end position="323"/>
    </location>
</feature>
<protein>
    <submittedName>
        <fullName evidence="2">Uncharacterized protein</fullName>
    </submittedName>
</protein>
<feature type="compositionally biased region" description="Basic residues" evidence="1">
    <location>
        <begin position="301"/>
        <end position="310"/>
    </location>
</feature>
<feature type="compositionally biased region" description="Basic and acidic residues" evidence="1">
    <location>
        <begin position="348"/>
        <end position="370"/>
    </location>
</feature>
<feature type="compositionally biased region" description="Basic and acidic residues" evidence="1">
    <location>
        <begin position="179"/>
        <end position="189"/>
    </location>
</feature>
<dbReference type="EMBL" id="CACVKT020010322">
    <property type="protein sequence ID" value="CAC5425814.1"/>
    <property type="molecule type" value="Genomic_DNA"/>
</dbReference>
<evidence type="ECO:0000256" key="1">
    <source>
        <dbReference type="SAM" id="MobiDB-lite"/>
    </source>
</evidence>
<evidence type="ECO:0000313" key="3">
    <source>
        <dbReference type="Proteomes" id="UP000507470"/>
    </source>
</evidence>
<dbReference type="Proteomes" id="UP000507470">
    <property type="component" value="Unassembled WGS sequence"/>
</dbReference>
<feature type="compositionally biased region" description="Basic and acidic residues" evidence="1">
    <location>
        <begin position="113"/>
        <end position="123"/>
    </location>
</feature>
<feature type="compositionally biased region" description="Basic and acidic residues" evidence="1">
    <location>
        <begin position="12"/>
        <end position="30"/>
    </location>
</feature>
<accession>A0A6J8EZ69</accession>
<feature type="region of interest" description="Disordered" evidence="1">
    <location>
        <begin position="113"/>
        <end position="378"/>
    </location>
</feature>
<dbReference type="AlphaFoldDB" id="A0A6J8EZ69"/>
<feature type="compositionally biased region" description="Basic and acidic residues" evidence="1">
    <location>
        <begin position="274"/>
        <end position="284"/>
    </location>
</feature>
<feature type="region of interest" description="Disordered" evidence="1">
    <location>
        <begin position="50"/>
        <end position="94"/>
    </location>
</feature>
<feature type="compositionally biased region" description="Basic and acidic residues" evidence="1">
    <location>
        <begin position="214"/>
        <end position="231"/>
    </location>
</feature>
<keyword evidence="3" id="KW-1185">Reference proteome</keyword>
<evidence type="ECO:0000313" key="2">
    <source>
        <dbReference type="EMBL" id="CAC5425814.1"/>
    </source>
</evidence>
<sequence length="378" mass="43632">MVKIDSMLPLRRTREETNRGEPYRKTDKEYSFQFPTENVVKDTTVTYQNEQDKQLKGQDQKQKEEVSFKKDEKQLTPNEDLLDTNDNRAPTTKAELIGSDTMIQLGRKREMKNDRNMIRKTDKGYSLQFSNDKPDTDITMTNQNEKENQFKDQEQNTRKEDDFKASLEKTKGPLAPKGDVTKMKDHYDPSAEEELLESDSSLPPLNKTGSRTGSRTDKGHSFQFSKDKPDTDISITDQNEKDNQLKDQEQNTRKEDDCKASLEKTKGPLAPKGDVTKMKDHYDPSAEEDLVESDSSLPPLKLRRNRHKKNDSKTGSKTGSRTGSRTDKGYSLQFSKDKPDIDITITEQNEKDNQLKDQEQNTRKEDDFKASLKKRKDR</sequence>
<organism evidence="2 3">
    <name type="scientific">Mytilus coruscus</name>
    <name type="common">Sea mussel</name>
    <dbReference type="NCBI Taxonomy" id="42192"/>
    <lineage>
        <taxon>Eukaryota</taxon>
        <taxon>Metazoa</taxon>
        <taxon>Spiralia</taxon>
        <taxon>Lophotrochozoa</taxon>
        <taxon>Mollusca</taxon>
        <taxon>Bivalvia</taxon>
        <taxon>Autobranchia</taxon>
        <taxon>Pteriomorphia</taxon>
        <taxon>Mytilida</taxon>
        <taxon>Mytiloidea</taxon>
        <taxon>Mytilidae</taxon>
        <taxon>Mytilinae</taxon>
        <taxon>Mytilus</taxon>
    </lineage>
</organism>
<feature type="compositionally biased region" description="Basic and acidic residues" evidence="1">
    <location>
        <begin position="238"/>
        <end position="266"/>
    </location>
</feature>
<dbReference type="OrthoDB" id="10408702at2759"/>
<gene>
    <name evidence="2" type="ORF">MCOR_57599</name>
</gene>
<feature type="compositionally biased region" description="Basic and acidic residues" evidence="1">
    <location>
        <begin position="50"/>
        <end position="74"/>
    </location>
</feature>
<feature type="region of interest" description="Disordered" evidence="1">
    <location>
        <begin position="1"/>
        <end position="35"/>
    </location>
</feature>
<proteinExistence type="predicted"/>
<feature type="compositionally biased region" description="Basic and acidic residues" evidence="1">
    <location>
        <begin position="144"/>
        <end position="171"/>
    </location>
</feature>
<name>A0A6J8EZ69_MYTCO</name>
<reference evidence="2 3" key="1">
    <citation type="submission" date="2020-06" db="EMBL/GenBank/DDBJ databases">
        <authorList>
            <person name="Li R."/>
            <person name="Bekaert M."/>
        </authorList>
    </citation>
    <scope>NUCLEOTIDE SEQUENCE [LARGE SCALE GENOMIC DNA]</scope>
    <source>
        <strain evidence="3">wild</strain>
    </source>
</reference>